<dbReference type="EMBL" id="UINC01060034">
    <property type="protein sequence ID" value="SVB84107.1"/>
    <property type="molecule type" value="Genomic_DNA"/>
</dbReference>
<dbReference type="Pfam" id="PF00180">
    <property type="entry name" value="Iso_dh"/>
    <property type="match status" value="1"/>
</dbReference>
<evidence type="ECO:0000313" key="2">
    <source>
        <dbReference type="EMBL" id="SVB84107.1"/>
    </source>
</evidence>
<proteinExistence type="predicted"/>
<organism evidence="2">
    <name type="scientific">marine metagenome</name>
    <dbReference type="NCBI Taxonomy" id="408172"/>
    <lineage>
        <taxon>unclassified sequences</taxon>
        <taxon>metagenomes</taxon>
        <taxon>ecological metagenomes</taxon>
    </lineage>
</organism>
<feature type="domain" description="Isopropylmalate dehydrogenase-like" evidence="1">
    <location>
        <begin position="5"/>
        <end position="50"/>
    </location>
</feature>
<accession>A0A382HB18</accession>
<evidence type="ECO:0000259" key="1">
    <source>
        <dbReference type="Pfam" id="PF00180"/>
    </source>
</evidence>
<gene>
    <name evidence="2" type="ORF">METZ01_LOCUS236961</name>
</gene>
<name>A0A382HB18_9ZZZZ</name>
<dbReference type="AlphaFoldDB" id="A0A382HB18"/>
<protein>
    <recommendedName>
        <fullName evidence="1">Isopropylmalate dehydrogenase-like domain-containing protein</fullName>
    </recommendedName>
</protein>
<dbReference type="Gene3D" id="3.40.718.10">
    <property type="entry name" value="Isopropylmalate Dehydrogenase"/>
    <property type="match status" value="1"/>
</dbReference>
<feature type="non-terminal residue" evidence="2">
    <location>
        <position position="51"/>
    </location>
</feature>
<dbReference type="InterPro" id="IPR024084">
    <property type="entry name" value="IsoPropMal-DH-like_dom"/>
</dbReference>
<dbReference type="SUPFAM" id="SSF53659">
    <property type="entry name" value="Isocitrate/Isopropylmalate dehydrogenase-like"/>
    <property type="match status" value="1"/>
</dbReference>
<sequence length="51" mass="5461">MVTRILVLPGDGIGPEVMASALDVLEAVATTEDLHLDITEDVLHGAAWNKY</sequence>
<reference evidence="2" key="1">
    <citation type="submission" date="2018-05" db="EMBL/GenBank/DDBJ databases">
        <authorList>
            <person name="Lanie J.A."/>
            <person name="Ng W.-L."/>
            <person name="Kazmierczak K.M."/>
            <person name="Andrzejewski T.M."/>
            <person name="Davidsen T.M."/>
            <person name="Wayne K.J."/>
            <person name="Tettelin H."/>
            <person name="Glass J.I."/>
            <person name="Rusch D."/>
            <person name="Podicherti R."/>
            <person name="Tsui H.-C.T."/>
            <person name="Winkler M.E."/>
        </authorList>
    </citation>
    <scope>NUCLEOTIDE SEQUENCE</scope>
</reference>